<dbReference type="AlphaFoldDB" id="A0A7T8B971"/>
<dbReference type="Proteomes" id="UP000595917">
    <property type="component" value="Chromosome"/>
</dbReference>
<dbReference type="KEGG" id="bhc:JFL75_13990"/>
<dbReference type="Gene3D" id="3.20.20.410">
    <property type="entry name" value="Protein of unknown function UPF0759"/>
    <property type="match status" value="1"/>
</dbReference>
<name>A0A7T8B971_9SPIR</name>
<dbReference type="PANTHER" id="PTHR30348">
    <property type="entry name" value="UNCHARACTERIZED PROTEIN YECE"/>
    <property type="match status" value="1"/>
</dbReference>
<dbReference type="InterPro" id="IPR036520">
    <property type="entry name" value="UPF0759_sf"/>
</dbReference>
<evidence type="ECO:0000313" key="1">
    <source>
        <dbReference type="EMBL" id="QQO08046.1"/>
    </source>
</evidence>
<dbReference type="Pfam" id="PF01904">
    <property type="entry name" value="DUF72"/>
    <property type="match status" value="1"/>
</dbReference>
<dbReference type="RefSeq" id="WP_215625352.1">
    <property type="nucleotide sequence ID" value="NZ_CP067089.2"/>
</dbReference>
<dbReference type="EMBL" id="CP067089">
    <property type="protein sequence ID" value="QQO08046.1"/>
    <property type="molecule type" value="Genomic_DNA"/>
</dbReference>
<evidence type="ECO:0000313" key="2">
    <source>
        <dbReference type="Proteomes" id="UP000595917"/>
    </source>
</evidence>
<protein>
    <submittedName>
        <fullName evidence="1">DUF72 domain-containing protein</fullName>
    </submittedName>
</protein>
<dbReference type="InterPro" id="IPR002763">
    <property type="entry name" value="DUF72"/>
</dbReference>
<proteinExistence type="predicted"/>
<organism evidence="1 2">
    <name type="scientific">Breznakiella homolactica</name>
    <dbReference type="NCBI Taxonomy" id="2798577"/>
    <lineage>
        <taxon>Bacteria</taxon>
        <taxon>Pseudomonadati</taxon>
        <taxon>Spirochaetota</taxon>
        <taxon>Spirochaetia</taxon>
        <taxon>Spirochaetales</taxon>
        <taxon>Breznakiellaceae</taxon>
        <taxon>Breznakiella</taxon>
    </lineage>
</organism>
<accession>A0A7T8B971</accession>
<reference evidence="1" key="1">
    <citation type="submission" date="2021-01" db="EMBL/GenBank/DDBJ databases">
        <title>Description of Breznakiella homolactica.</title>
        <authorList>
            <person name="Song Y."/>
            <person name="Brune A."/>
        </authorList>
    </citation>
    <scope>NUCLEOTIDE SEQUENCE</scope>
    <source>
        <strain evidence="1">RmG30</strain>
    </source>
</reference>
<gene>
    <name evidence="1" type="ORF">JFL75_13990</name>
</gene>
<dbReference type="SUPFAM" id="SSF117396">
    <property type="entry name" value="TM1631-like"/>
    <property type="match status" value="1"/>
</dbReference>
<dbReference type="PANTHER" id="PTHR30348:SF4">
    <property type="entry name" value="DUF72 DOMAIN-CONTAINING PROTEIN"/>
    <property type="match status" value="1"/>
</dbReference>
<sequence length="285" mass="32810">MNGSIKLGTCSWDFDSWVGLVYSQVRRRPGEYLREYAGKYNTVEIDSWINRLPDAEDIEDYLREIPGDFSFAAKVSGAVGFFCEQIPDSPDTSSARENPEFLSEDVFRHYLQTIRPMEKHIAVLIAEFGHLSAEAVPSLEVFMEKLGSFVSRIDRTIPLAVDIRNSEYLKREYFEFLRERDLIHVFTETGGSPHIYGIYDEFKKLLGRTAVIRLAGEPPKEPEPEKQMPWNRLIQIRPDLSKITDMITDLHCRGHQVLVYVDNHYEGSAPKTIERIESLLEAMVC</sequence>
<keyword evidence="2" id="KW-1185">Reference proteome</keyword>